<accession>A0A446BHY9</accession>
<reference evidence="5 6" key="1">
    <citation type="submission" date="2018-04" db="EMBL/GenBank/DDBJ databases">
        <authorList>
            <person name="Huttner S."/>
            <person name="Dainat J."/>
        </authorList>
    </citation>
    <scope>NUCLEOTIDE SEQUENCE [LARGE SCALE GENOMIC DNA]</scope>
</reference>
<dbReference type="Proteomes" id="UP000289323">
    <property type="component" value="Unassembled WGS sequence"/>
</dbReference>
<keyword evidence="3" id="KW-0687">Ribonucleoprotein</keyword>
<dbReference type="GO" id="GO:0070181">
    <property type="term" value="F:small ribosomal subunit rRNA binding"/>
    <property type="evidence" value="ECO:0007669"/>
    <property type="project" value="TreeGrafter"/>
</dbReference>
<dbReference type="SUPFAM" id="SSF46911">
    <property type="entry name" value="Ribosomal protein S18"/>
    <property type="match status" value="1"/>
</dbReference>
<dbReference type="InterPro" id="IPR036870">
    <property type="entry name" value="Ribosomal_bS18_sf"/>
</dbReference>
<dbReference type="PANTHER" id="PTHR13479">
    <property type="entry name" value="30S RIBOSOMAL PROTEIN S18"/>
    <property type="match status" value="1"/>
</dbReference>
<gene>
    <name evidence="5" type="ORF">TT172_LOCUS4531</name>
</gene>
<dbReference type="FunFam" id="4.10.640.10:FF:000013">
    <property type="entry name" value="37S ribosomal protein S18"/>
    <property type="match status" value="1"/>
</dbReference>
<dbReference type="InterPro" id="IPR001648">
    <property type="entry name" value="Ribosomal_bS18"/>
</dbReference>
<comment type="similarity">
    <text evidence="1">Belongs to the bacterial ribosomal protein bS18 family.</text>
</comment>
<sequence length="236" mass="26614">MACRQWLSTAARQCQSGLAQQKHLRAFSTSAPVADIRSLFPNSQAVKRSNNNNRANASNPSAALQSMLAEGMERGGPLSAAEQQQVLAQQLQPKEYVRELRFAAVTDNYMRQMPRRWKTGDVYAPRDLSPTEMDKWRQARPPETDVVDMFGFNPLDNYKNFALISEFMTTMGRIKHSSDTGLRPVNQRKMAKAIRRAIGMGLHPSVHFHPEILRMSRLSLPVASIPTKSHPSQNRL</sequence>
<evidence type="ECO:0000256" key="1">
    <source>
        <dbReference type="ARBA" id="ARBA00005589"/>
    </source>
</evidence>
<dbReference type="GO" id="GO:0003735">
    <property type="term" value="F:structural constituent of ribosome"/>
    <property type="evidence" value="ECO:0007669"/>
    <property type="project" value="InterPro"/>
</dbReference>
<keyword evidence="2" id="KW-0689">Ribosomal protein</keyword>
<evidence type="ECO:0000313" key="5">
    <source>
        <dbReference type="EMBL" id="SPQ22112.1"/>
    </source>
</evidence>
<dbReference type="AlphaFoldDB" id="A0A446BHY9"/>
<dbReference type="GO" id="GO:0032543">
    <property type="term" value="P:mitochondrial translation"/>
    <property type="evidence" value="ECO:0007669"/>
    <property type="project" value="TreeGrafter"/>
</dbReference>
<proteinExistence type="inferred from homology"/>
<dbReference type="EMBL" id="OUUZ01000008">
    <property type="protein sequence ID" value="SPQ22112.1"/>
    <property type="molecule type" value="Genomic_DNA"/>
</dbReference>
<organism evidence="5 6">
    <name type="scientific">Thermothielavioides terrestris</name>
    <dbReference type="NCBI Taxonomy" id="2587410"/>
    <lineage>
        <taxon>Eukaryota</taxon>
        <taxon>Fungi</taxon>
        <taxon>Dikarya</taxon>
        <taxon>Ascomycota</taxon>
        <taxon>Pezizomycotina</taxon>
        <taxon>Sordariomycetes</taxon>
        <taxon>Sordariomycetidae</taxon>
        <taxon>Sordariales</taxon>
        <taxon>Chaetomiaceae</taxon>
        <taxon>Thermothielavioides</taxon>
    </lineage>
</organism>
<evidence type="ECO:0000313" key="6">
    <source>
        <dbReference type="Proteomes" id="UP000289323"/>
    </source>
</evidence>
<dbReference type="GO" id="GO:0005763">
    <property type="term" value="C:mitochondrial small ribosomal subunit"/>
    <property type="evidence" value="ECO:0007669"/>
    <property type="project" value="TreeGrafter"/>
</dbReference>
<dbReference type="Pfam" id="PF01084">
    <property type="entry name" value="Ribosomal_S18"/>
    <property type="match status" value="1"/>
</dbReference>
<evidence type="ECO:0000256" key="3">
    <source>
        <dbReference type="ARBA" id="ARBA00023274"/>
    </source>
</evidence>
<name>A0A446BHY9_9PEZI</name>
<dbReference type="PANTHER" id="PTHR13479:SF40">
    <property type="entry name" value="SMALL RIBOSOMAL SUBUNIT PROTEIN BS18M"/>
    <property type="match status" value="1"/>
</dbReference>
<dbReference type="Gene3D" id="4.10.640.10">
    <property type="entry name" value="Ribosomal protein S18"/>
    <property type="match status" value="1"/>
</dbReference>
<evidence type="ECO:0000256" key="2">
    <source>
        <dbReference type="ARBA" id="ARBA00022980"/>
    </source>
</evidence>
<protein>
    <recommendedName>
        <fullName evidence="4">Small ribosomal subunit protein bS18m</fullName>
    </recommendedName>
</protein>
<evidence type="ECO:0000256" key="4">
    <source>
        <dbReference type="ARBA" id="ARBA00035264"/>
    </source>
</evidence>